<name>A0A8J8P6V1_9EURY</name>
<keyword evidence="2" id="KW-1185">Reference proteome</keyword>
<dbReference type="EMBL" id="RKLU01000020">
    <property type="protein sequence ID" value="TQQ78387.1"/>
    <property type="molecule type" value="Genomic_DNA"/>
</dbReference>
<dbReference type="OrthoDB" id="225682at2157"/>
<organism evidence="1 2">
    <name type="scientific">Halonotius terrestris</name>
    <dbReference type="NCBI Taxonomy" id="2487750"/>
    <lineage>
        <taxon>Archaea</taxon>
        <taxon>Methanobacteriati</taxon>
        <taxon>Methanobacteriota</taxon>
        <taxon>Stenosarchaea group</taxon>
        <taxon>Halobacteria</taxon>
        <taxon>Halobacteriales</taxon>
        <taxon>Haloferacaceae</taxon>
        <taxon>Halonotius</taxon>
    </lineage>
</organism>
<comment type="caution">
    <text evidence="1">The sequence shown here is derived from an EMBL/GenBank/DDBJ whole genome shotgun (WGS) entry which is preliminary data.</text>
</comment>
<dbReference type="AlphaFoldDB" id="A0A8J8P6V1"/>
<dbReference type="RefSeq" id="WP_142980875.1">
    <property type="nucleotide sequence ID" value="NZ_RKLU01000020.1"/>
</dbReference>
<reference evidence="1" key="1">
    <citation type="submission" date="2019-02" db="EMBL/GenBank/DDBJ databases">
        <title>Halonotius sp. a new haloarchaeum isolated from saline soil.</title>
        <authorList>
            <person name="Duran-Viseras A."/>
            <person name="Sanchez-Porro C."/>
            <person name="Ventosa A."/>
        </authorList>
    </citation>
    <scope>NUCLEOTIDE SEQUENCE</scope>
    <source>
        <strain evidence="1">F15B</strain>
    </source>
</reference>
<sequence>MTTAYLGRRRQGDLVVTRLPEYTELTPDRSLGLVTHSPSGFDVGYRGSGPAQLACGLLLDYYNDAQVAREHYIAFRNRVISQLECDGPAACWHLTGEEIDAAMATITDDVIALPDGGGPSPSLPENWRTVTRPDRQVFQRADRDHYIVLGEGADGWLAVLCSQGDRAYPAPLASRMVSDDADVEQAIRDLVDESNDLIEPPEGEC</sequence>
<accession>A0A8J8P6V1</accession>
<dbReference type="Proteomes" id="UP000705823">
    <property type="component" value="Unassembled WGS sequence"/>
</dbReference>
<evidence type="ECO:0000313" key="2">
    <source>
        <dbReference type="Proteomes" id="UP000705823"/>
    </source>
</evidence>
<proteinExistence type="predicted"/>
<protein>
    <submittedName>
        <fullName evidence="1">Uncharacterized protein</fullName>
    </submittedName>
</protein>
<dbReference type="InterPro" id="IPR046164">
    <property type="entry name" value="DUF6166"/>
</dbReference>
<dbReference type="Pfam" id="PF19663">
    <property type="entry name" value="DUF6166"/>
    <property type="match status" value="1"/>
</dbReference>
<evidence type="ECO:0000313" key="1">
    <source>
        <dbReference type="EMBL" id="TQQ78387.1"/>
    </source>
</evidence>
<gene>
    <name evidence="1" type="ORF">EGH24_14940</name>
</gene>